<proteinExistence type="predicted"/>
<accession>A0A9N8W5S4</accession>
<evidence type="ECO:0000313" key="2">
    <source>
        <dbReference type="EMBL" id="CAG8476029.1"/>
    </source>
</evidence>
<name>A0A9N8W5S4_9GLOM</name>
<feature type="chain" id="PRO_5040487708" evidence="1">
    <location>
        <begin position="22"/>
        <end position="49"/>
    </location>
</feature>
<dbReference type="EMBL" id="CAJVPZ010000785">
    <property type="protein sequence ID" value="CAG8476029.1"/>
    <property type="molecule type" value="Genomic_DNA"/>
</dbReference>
<keyword evidence="1" id="KW-0732">Signal</keyword>
<dbReference type="Proteomes" id="UP000789396">
    <property type="component" value="Unassembled WGS sequence"/>
</dbReference>
<reference evidence="2" key="1">
    <citation type="submission" date="2021-06" db="EMBL/GenBank/DDBJ databases">
        <authorList>
            <person name="Kallberg Y."/>
            <person name="Tangrot J."/>
            <person name="Rosling A."/>
        </authorList>
    </citation>
    <scope>NUCLEOTIDE SEQUENCE</scope>
    <source>
        <strain evidence="2">IN212</strain>
    </source>
</reference>
<comment type="caution">
    <text evidence="2">The sequence shown here is derived from an EMBL/GenBank/DDBJ whole genome shotgun (WGS) entry which is preliminary data.</text>
</comment>
<keyword evidence="3" id="KW-1185">Reference proteome</keyword>
<protein>
    <submittedName>
        <fullName evidence="2">11282_t:CDS:1</fullName>
    </submittedName>
</protein>
<feature type="signal peptide" evidence="1">
    <location>
        <begin position="1"/>
        <end position="21"/>
    </location>
</feature>
<sequence length="49" mass="5559">MLKCNLIELVLVVLISVGLRSEKVIDKGKLVLKNAEDCVWLTDNEINLY</sequence>
<organism evidence="2 3">
    <name type="scientific">Racocetra fulgida</name>
    <dbReference type="NCBI Taxonomy" id="60492"/>
    <lineage>
        <taxon>Eukaryota</taxon>
        <taxon>Fungi</taxon>
        <taxon>Fungi incertae sedis</taxon>
        <taxon>Mucoromycota</taxon>
        <taxon>Glomeromycotina</taxon>
        <taxon>Glomeromycetes</taxon>
        <taxon>Diversisporales</taxon>
        <taxon>Gigasporaceae</taxon>
        <taxon>Racocetra</taxon>
    </lineage>
</organism>
<evidence type="ECO:0000313" key="3">
    <source>
        <dbReference type="Proteomes" id="UP000789396"/>
    </source>
</evidence>
<dbReference type="AlphaFoldDB" id="A0A9N8W5S4"/>
<evidence type="ECO:0000256" key="1">
    <source>
        <dbReference type="SAM" id="SignalP"/>
    </source>
</evidence>
<gene>
    <name evidence="2" type="ORF">RFULGI_LOCUS1322</name>
</gene>